<accession>A0AAD6ACM4</accession>
<evidence type="ECO:0000313" key="2">
    <source>
        <dbReference type="Proteomes" id="UP001219934"/>
    </source>
</evidence>
<reference evidence="1" key="1">
    <citation type="submission" date="2022-11" db="EMBL/GenBank/DDBJ databases">
        <title>Chromosome-level genome of Pogonophryne albipinna.</title>
        <authorList>
            <person name="Jo E."/>
        </authorList>
    </citation>
    <scope>NUCLEOTIDE SEQUENCE</scope>
    <source>
        <strain evidence="1">SGF0006</strain>
        <tissue evidence="1">Muscle</tissue>
    </source>
</reference>
<gene>
    <name evidence="1" type="ORF">JOQ06_021789</name>
</gene>
<feature type="non-terminal residue" evidence="1">
    <location>
        <position position="129"/>
    </location>
</feature>
<dbReference type="AlphaFoldDB" id="A0AAD6ACM4"/>
<sequence>LKEEGDGGVWKQRDSSSNASARPFERVFLMHPVAFGAVPQKLWVWRVEETAAVMGGKPHLCLTPAHHLSQTNGDLAKKDVGQSPMCALVCHLTVESEASTVGQLRHITNGKYVAEMTLRPCRAGTSGPY</sequence>
<evidence type="ECO:0000313" key="1">
    <source>
        <dbReference type="EMBL" id="KAJ4922374.1"/>
    </source>
</evidence>
<dbReference type="EMBL" id="JAPTMU010000073">
    <property type="protein sequence ID" value="KAJ4922374.1"/>
    <property type="molecule type" value="Genomic_DNA"/>
</dbReference>
<comment type="caution">
    <text evidence="1">The sequence shown here is derived from an EMBL/GenBank/DDBJ whole genome shotgun (WGS) entry which is preliminary data.</text>
</comment>
<protein>
    <submittedName>
        <fullName evidence="1">Uncharacterized protein</fullName>
    </submittedName>
</protein>
<organism evidence="1 2">
    <name type="scientific">Pogonophryne albipinna</name>
    <dbReference type="NCBI Taxonomy" id="1090488"/>
    <lineage>
        <taxon>Eukaryota</taxon>
        <taxon>Metazoa</taxon>
        <taxon>Chordata</taxon>
        <taxon>Craniata</taxon>
        <taxon>Vertebrata</taxon>
        <taxon>Euteleostomi</taxon>
        <taxon>Actinopterygii</taxon>
        <taxon>Neopterygii</taxon>
        <taxon>Teleostei</taxon>
        <taxon>Neoteleostei</taxon>
        <taxon>Acanthomorphata</taxon>
        <taxon>Eupercaria</taxon>
        <taxon>Perciformes</taxon>
        <taxon>Notothenioidei</taxon>
        <taxon>Pogonophryne</taxon>
    </lineage>
</organism>
<dbReference type="Proteomes" id="UP001219934">
    <property type="component" value="Unassembled WGS sequence"/>
</dbReference>
<feature type="non-terminal residue" evidence="1">
    <location>
        <position position="1"/>
    </location>
</feature>
<keyword evidence="2" id="KW-1185">Reference proteome</keyword>
<proteinExistence type="predicted"/>
<name>A0AAD6ACM4_9TELE</name>